<sequence>MKIFNSFQLKVIMVIVMFIDHVGEFIVGSPLWLRYIGRLAAPVFFYLLVEGFFHTSSRKKYMERLFIGGVIMLLVSTILMYIFKRPVRITNNIFLSMGFSIALLTAIEGKKQSDDKTSSILTIIVICIVMLFTEGSIFSTIIVLIFYYNRDSKVKMSIFYILLSLIVLTNPSESIYNNLFIVNYQWMMVFALPFMLMYNGERGRKSKYFFYIFYPVHIWILYIIGNYIAFK</sequence>
<dbReference type="AlphaFoldDB" id="A0A923EBK4"/>
<keyword evidence="3" id="KW-1185">Reference proteome</keyword>
<feature type="transmembrane region" description="Helical" evidence="1">
    <location>
        <begin position="154"/>
        <end position="171"/>
    </location>
</feature>
<proteinExistence type="predicted"/>
<dbReference type="RefSeq" id="WP_035147047.1">
    <property type="nucleotide sequence ID" value="NZ_JAAZWO010000008.1"/>
</dbReference>
<evidence type="ECO:0000313" key="3">
    <source>
        <dbReference type="Proteomes" id="UP000563151"/>
    </source>
</evidence>
<dbReference type="EMBL" id="JAAZWO010000008">
    <property type="protein sequence ID" value="MBC2397934.1"/>
    <property type="molecule type" value="Genomic_DNA"/>
</dbReference>
<accession>A0A923EBK4</accession>
<feature type="transmembrane region" description="Helical" evidence="1">
    <location>
        <begin position="32"/>
        <end position="53"/>
    </location>
</feature>
<keyword evidence="1" id="KW-1133">Transmembrane helix</keyword>
<feature type="transmembrane region" description="Helical" evidence="1">
    <location>
        <begin position="65"/>
        <end position="83"/>
    </location>
</feature>
<comment type="caution">
    <text evidence="2">The sequence shown here is derived from an EMBL/GenBank/DDBJ whole genome shotgun (WGS) entry which is preliminary data.</text>
</comment>
<keyword evidence="1" id="KW-0472">Membrane</keyword>
<dbReference type="Proteomes" id="UP000563151">
    <property type="component" value="Unassembled WGS sequence"/>
</dbReference>
<organism evidence="2 3">
    <name type="scientific">Clostridium tetanomorphum</name>
    <dbReference type="NCBI Taxonomy" id="1553"/>
    <lineage>
        <taxon>Bacteria</taxon>
        <taxon>Bacillati</taxon>
        <taxon>Bacillota</taxon>
        <taxon>Clostridia</taxon>
        <taxon>Eubacteriales</taxon>
        <taxon>Clostridiaceae</taxon>
        <taxon>Clostridium</taxon>
    </lineage>
</organism>
<protein>
    <submittedName>
        <fullName evidence="2">Conjugal transfer protein TraX</fullName>
    </submittedName>
</protein>
<feature type="transmembrane region" description="Helical" evidence="1">
    <location>
        <begin position="208"/>
        <end position="230"/>
    </location>
</feature>
<keyword evidence="1" id="KW-0812">Transmembrane</keyword>
<dbReference type="InterPro" id="IPR008875">
    <property type="entry name" value="TraX"/>
</dbReference>
<name>A0A923EBK4_CLOTT</name>
<dbReference type="Pfam" id="PF05857">
    <property type="entry name" value="TraX"/>
    <property type="match status" value="1"/>
</dbReference>
<gene>
    <name evidence="2" type="ORF">HGG79_09120</name>
</gene>
<evidence type="ECO:0000256" key="1">
    <source>
        <dbReference type="SAM" id="Phobius"/>
    </source>
</evidence>
<feature type="transmembrane region" description="Helical" evidence="1">
    <location>
        <begin position="7"/>
        <end position="26"/>
    </location>
</feature>
<feature type="transmembrane region" description="Helical" evidence="1">
    <location>
        <begin position="89"/>
        <end position="107"/>
    </location>
</feature>
<feature type="transmembrane region" description="Helical" evidence="1">
    <location>
        <begin position="119"/>
        <end position="148"/>
    </location>
</feature>
<reference evidence="2 3" key="1">
    <citation type="submission" date="2020-04" db="EMBL/GenBank/DDBJ databases">
        <title>Genomic insights into acetone-butanol-ethanol (ABE) fermentation by sequencing solventogenic clostridia strains.</title>
        <authorList>
            <person name="Brown S."/>
        </authorList>
    </citation>
    <scope>NUCLEOTIDE SEQUENCE [LARGE SCALE GENOMIC DNA]</scope>
    <source>
        <strain evidence="2 3">DJ011</strain>
    </source>
</reference>
<evidence type="ECO:0000313" key="2">
    <source>
        <dbReference type="EMBL" id="MBC2397934.1"/>
    </source>
</evidence>